<dbReference type="SUPFAM" id="SSF46785">
    <property type="entry name" value="Winged helix' DNA-binding domain"/>
    <property type="match status" value="1"/>
</dbReference>
<dbReference type="GO" id="GO:0000976">
    <property type="term" value="F:transcription cis-regulatory region binding"/>
    <property type="evidence" value="ECO:0007669"/>
    <property type="project" value="TreeGrafter"/>
</dbReference>
<keyword evidence="3" id="KW-0238">DNA-binding</keyword>
<name>A0A7Y8VS15_9FIRM</name>
<dbReference type="EMBL" id="JABXYR010000002">
    <property type="protein sequence ID" value="NWO23566.1"/>
    <property type="molecule type" value="Genomic_DNA"/>
</dbReference>
<dbReference type="Proteomes" id="UP000526307">
    <property type="component" value="Unassembled WGS sequence"/>
</dbReference>
<evidence type="ECO:0000256" key="3">
    <source>
        <dbReference type="ARBA" id="ARBA00023125"/>
    </source>
</evidence>
<protein>
    <submittedName>
        <fullName evidence="6">LysR family transcriptional regulator</fullName>
    </submittedName>
</protein>
<gene>
    <name evidence="6" type="ORF">HW270_05755</name>
</gene>
<keyword evidence="4" id="KW-0804">Transcription</keyword>
<evidence type="ECO:0000313" key="6">
    <source>
        <dbReference type="EMBL" id="NWO23566.1"/>
    </source>
</evidence>
<dbReference type="InterPro" id="IPR036388">
    <property type="entry name" value="WH-like_DNA-bd_sf"/>
</dbReference>
<dbReference type="AlphaFoldDB" id="A0A7Y8VS15"/>
<comment type="similarity">
    <text evidence="1">Belongs to the LysR transcriptional regulatory family.</text>
</comment>
<dbReference type="GO" id="GO:0003700">
    <property type="term" value="F:DNA-binding transcription factor activity"/>
    <property type="evidence" value="ECO:0007669"/>
    <property type="project" value="InterPro"/>
</dbReference>
<accession>A0A7Y8VS15</accession>
<dbReference type="Gene3D" id="1.10.10.10">
    <property type="entry name" value="Winged helix-like DNA-binding domain superfamily/Winged helix DNA-binding domain"/>
    <property type="match status" value="1"/>
</dbReference>
<dbReference type="Pfam" id="PF00126">
    <property type="entry name" value="HTH_1"/>
    <property type="match status" value="1"/>
</dbReference>
<dbReference type="SUPFAM" id="SSF53850">
    <property type="entry name" value="Periplasmic binding protein-like II"/>
    <property type="match status" value="1"/>
</dbReference>
<dbReference type="InterPro" id="IPR000847">
    <property type="entry name" value="LysR_HTH_N"/>
</dbReference>
<dbReference type="Gene3D" id="3.40.190.290">
    <property type="match status" value="1"/>
</dbReference>
<reference evidence="6 7" key="1">
    <citation type="submission" date="2020-06" db="EMBL/GenBank/DDBJ databases">
        <title>Mogibacterium timidum strain W9173 genomic sequence.</title>
        <authorList>
            <person name="Wade W.G."/>
            <person name="Johnston C.D."/>
            <person name="Chen T."/>
            <person name="Dewhirst F.E."/>
        </authorList>
    </citation>
    <scope>NUCLEOTIDE SEQUENCE [LARGE SCALE GENOMIC DNA]</scope>
    <source>
        <strain evidence="6 7">W9173</strain>
    </source>
</reference>
<proteinExistence type="inferred from homology"/>
<dbReference type="PRINTS" id="PR00039">
    <property type="entry name" value="HTHLYSR"/>
</dbReference>
<sequence>MESKTIITFIKAAELGSFSRTANVLGYSQAAVTVQIKQLEDELGTRLFDRMGKGIQLTSSGERFLPYAQQVLKVNEQARKFMKLDDELHGTIRIGTTSSMANAYFPTLLREFSETYPQIKLVLKTSDYFDNVYEKLKQNEIDFALFIDRKMVYKDCNTVVDHPEEMIFIASPDNPLASRKDIPIQDIVSNGFITSDQEVSYPRFLDDYCKDNGIEYEPIMEVSSVIAISEIVASSNCVSFVPKSSIIRDLEQGRVVILDADKSFKCRMYSQIVYRREKWIEPHLEIFMEFVRSKIRKIDNTEEPADIQQ</sequence>
<dbReference type="RefSeq" id="WP_009643611.1">
    <property type="nucleotide sequence ID" value="NZ_CAJPUB010000003.1"/>
</dbReference>
<keyword evidence="7" id="KW-1185">Reference proteome</keyword>
<dbReference type="CDD" id="cd05466">
    <property type="entry name" value="PBP2_LTTR_substrate"/>
    <property type="match status" value="1"/>
</dbReference>
<evidence type="ECO:0000256" key="1">
    <source>
        <dbReference type="ARBA" id="ARBA00009437"/>
    </source>
</evidence>
<keyword evidence="2" id="KW-0805">Transcription regulation</keyword>
<comment type="caution">
    <text evidence="6">The sequence shown here is derived from an EMBL/GenBank/DDBJ whole genome shotgun (WGS) entry which is preliminary data.</text>
</comment>
<organism evidence="6 7">
    <name type="scientific">Mogibacterium timidum</name>
    <dbReference type="NCBI Taxonomy" id="35519"/>
    <lineage>
        <taxon>Bacteria</taxon>
        <taxon>Bacillati</taxon>
        <taxon>Bacillota</taxon>
        <taxon>Clostridia</taxon>
        <taxon>Peptostreptococcales</taxon>
        <taxon>Anaerovoracaceae</taxon>
        <taxon>Mogibacterium</taxon>
    </lineage>
</organism>
<evidence type="ECO:0000256" key="4">
    <source>
        <dbReference type="ARBA" id="ARBA00023163"/>
    </source>
</evidence>
<evidence type="ECO:0000256" key="2">
    <source>
        <dbReference type="ARBA" id="ARBA00023015"/>
    </source>
</evidence>
<evidence type="ECO:0000313" key="7">
    <source>
        <dbReference type="Proteomes" id="UP000526307"/>
    </source>
</evidence>
<dbReference type="InterPro" id="IPR005119">
    <property type="entry name" value="LysR_subst-bd"/>
</dbReference>
<dbReference type="InterPro" id="IPR036390">
    <property type="entry name" value="WH_DNA-bd_sf"/>
</dbReference>
<dbReference type="PROSITE" id="PS50931">
    <property type="entry name" value="HTH_LYSR"/>
    <property type="match status" value="1"/>
</dbReference>
<evidence type="ECO:0000259" key="5">
    <source>
        <dbReference type="PROSITE" id="PS50931"/>
    </source>
</evidence>
<dbReference type="PANTHER" id="PTHR30126">
    <property type="entry name" value="HTH-TYPE TRANSCRIPTIONAL REGULATOR"/>
    <property type="match status" value="1"/>
</dbReference>
<dbReference type="FunFam" id="1.10.10.10:FF:000001">
    <property type="entry name" value="LysR family transcriptional regulator"/>
    <property type="match status" value="1"/>
</dbReference>
<dbReference type="PANTHER" id="PTHR30126:SF40">
    <property type="entry name" value="HTH-TYPE TRANSCRIPTIONAL REGULATOR GLTR"/>
    <property type="match status" value="1"/>
</dbReference>
<feature type="domain" description="HTH lysR-type" evidence="5">
    <location>
        <begin position="1"/>
        <end position="58"/>
    </location>
</feature>
<dbReference type="Pfam" id="PF03466">
    <property type="entry name" value="LysR_substrate"/>
    <property type="match status" value="1"/>
</dbReference>